<dbReference type="Proteomes" id="UP000236723">
    <property type="component" value="Unassembled WGS sequence"/>
</dbReference>
<proteinExistence type="predicted"/>
<protein>
    <submittedName>
        <fullName evidence="1">Replication-relaxation</fullName>
    </submittedName>
</protein>
<dbReference type="AlphaFoldDB" id="A0A1H5YSK0"/>
<evidence type="ECO:0000313" key="1">
    <source>
        <dbReference type="EMBL" id="SEG26642.1"/>
    </source>
</evidence>
<keyword evidence="2" id="KW-1185">Reference proteome</keyword>
<sequence length="307" mass="33513">MTRSSKTANRMRGAHGHRPRMSPELIADLAYRLTGRDRKILELVWEHRVLTTDQLTAIFFPSLVRARQRLRQLRELFALVRFQPWTSVGTSPQHWILGPAGAHVLAAQRGISLRNLGYRQDNAMAISLSPKLGHQVGVNDFFAHLHAYAGRRGDGTALAEWWSERRCASLWGDLAHPDAFGRWTEPQEIGPSATIDFFLEHDTGSEPLSRVAAKLTGYAALAESTGIATPVLFWLPSAAREANLHEVLGTPDVPVATAVHTPRAAVDGPAGPVWLPAGTTGPRCRLVALADAWGPHDRQHGTGPGAA</sequence>
<evidence type="ECO:0000313" key="2">
    <source>
        <dbReference type="Proteomes" id="UP000236723"/>
    </source>
</evidence>
<accession>A0A1H5YSK0</accession>
<gene>
    <name evidence="1" type="ORF">SAMN04489712_104143</name>
</gene>
<reference evidence="2" key="1">
    <citation type="submission" date="2016-10" db="EMBL/GenBank/DDBJ databases">
        <authorList>
            <person name="Varghese N."/>
            <person name="Submissions S."/>
        </authorList>
    </citation>
    <scope>NUCLEOTIDE SEQUENCE [LARGE SCALE GENOMIC DNA]</scope>
    <source>
        <strain evidence="2">DSM 43163</strain>
    </source>
</reference>
<dbReference type="EMBL" id="FNVO01000004">
    <property type="protein sequence ID" value="SEG26642.1"/>
    <property type="molecule type" value="Genomic_DNA"/>
</dbReference>
<organism evidence="1 2">
    <name type="scientific">Thermomonospora echinospora</name>
    <dbReference type="NCBI Taxonomy" id="1992"/>
    <lineage>
        <taxon>Bacteria</taxon>
        <taxon>Bacillati</taxon>
        <taxon>Actinomycetota</taxon>
        <taxon>Actinomycetes</taxon>
        <taxon>Streptosporangiales</taxon>
        <taxon>Thermomonosporaceae</taxon>
        <taxon>Thermomonospora</taxon>
    </lineage>
</organism>
<name>A0A1H5YSK0_9ACTN</name>
<dbReference type="Pfam" id="PF13814">
    <property type="entry name" value="Replic_Relax"/>
    <property type="match status" value="1"/>
</dbReference>
<dbReference type="InterPro" id="IPR025855">
    <property type="entry name" value="Replic_Relax"/>
</dbReference>